<keyword evidence="3" id="KW-1185">Reference proteome</keyword>
<reference evidence="2" key="1">
    <citation type="submission" date="2023-07" db="EMBL/GenBank/DDBJ databases">
        <title>The genome sequence of Rhodocytophaga aerolata KACC 12507.</title>
        <authorList>
            <person name="Zhang X."/>
        </authorList>
    </citation>
    <scope>NUCLEOTIDE SEQUENCE</scope>
    <source>
        <strain evidence="2">KACC 12507</strain>
    </source>
</reference>
<evidence type="ECO:0000313" key="3">
    <source>
        <dbReference type="Proteomes" id="UP001168528"/>
    </source>
</evidence>
<sequence>LSGDDASELYLSLDANAGSKRKIASVDGWTGPRAWTKFASQKSATYWLKVGEKYYIEALHKEAGYNDNLAVAWVVPGTSAINVIPGSHLIPYSSSNARMASGDEEEFESAATKAYPNPFQDRLYIQTEKRGEIQISLIDALGRVCYQQTKAVQESTIELDFSESNLSKGLYFVKLQAGDQPAELIRVVKK</sequence>
<evidence type="ECO:0000259" key="1">
    <source>
        <dbReference type="Pfam" id="PF18962"/>
    </source>
</evidence>
<evidence type="ECO:0000313" key="2">
    <source>
        <dbReference type="EMBL" id="MDO1452028.1"/>
    </source>
</evidence>
<dbReference type="InterPro" id="IPR026444">
    <property type="entry name" value="Secre_tail"/>
</dbReference>
<dbReference type="RefSeq" id="WP_302042817.1">
    <property type="nucleotide sequence ID" value="NZ_JAUKPO010000195.1"/>
</dbReference>
<name>A0ABT8RIV4_9BACT</name>
<gene>
    <name evidence="2" type="ORF">Q0590_37510</name>
</gene>
<feature type="non-terminal residue" evidence="2">
    <location>
        <position position="1"/>
    </location>
</feature>
<protein>
    <submittedName>
        <fullName evidence="2">T9SS type A sorting domain-containing protein</fullName>
    </submittedName>
</protein>
<dbReference type="Proteomes" id="UP001168528">
    <property type="component" value="Unassembled WGS sequence"/>
</dbReference>
<dbReference type="Pfam" id="PF18962">
    <property type="entry name" value="Por_Secre_tail"/>
    <property type="match status" value="1"/>
</dbReference>
<comment type="caution">
    <text evidence="2">The sequence shown here is derived from an EMBL/GenBank/DDBJ whole genome shotgun (WGS) entry which is preliminary data.</text>
</comment>
<feature type="domain" description="Secretion system C-terminal sorting" evidence="1">
    <location>
        <begin position="115"/>
        <end position="180"/>
    </location>
</feature>
<accession>A0ABT8RIV4</accession>
<dbReference type="EMBL" id="JAUKPO010000195">
    <property type="protein sequence ID" value="MDO1452028.1"/>
    <property type="molecule type" value="Genomic_DNA"/>
</dbReference>
<feature type="non-terminal residue" evidence="2">
    <location>
        <position position="190"/>
    </location>
</feature>
<proteinExistence type="predicted"/>
<dbReference type="NCBIfam" id="TIGR04183">
    <property type="entry name" value="Por_Secre_tail"/>
    <property type="match status" value="1"/>
</dbReference>
<organism evidence="2 3">
    <name type="scientific">Rhodocytophaga aerolata</name>
    <dbReference type="NCBI Taxonomy" id="455078"/>
    <lineage>
        <taxon>Bacteria</taxon>
        <taxon>Pseudomonadati</taxon>
        <taxon>Bacteroidota</taxon>
        <taxon>Cytophagia</taxon>
        <taxon>Cytophagales</taxon>
        <taxon>Rhodocytophagaceae</taxon>
        <taxon>Rhodocytophaga</taxon>
    </lineage>
</organism>